<accession>A0ABR1CZK0</accession>
<protein>
    <submittedName>
        <fullName evidence="1">Uncharacterized protein</fullName>
    </submittedName>
</protein>
<name>A0ABR1CZK0_NECAM</name>
<organism evidence="1 2">
    <name type="scientific">Necator americanus</name>
    <name type="common">Human hookworm</name>
    <dbReference type="NCBI Taxonomy" id="51031"/>
    <lineage>
        <taxon>Eukaryota</taxon>
        <taxon>Metazoa</taxon>
        <taxon>Ecdysozoa</taxon>
        <taxon>Nematoda</taxon>
        <taxon>Chromadorea</taxon>
        <taxon>Rhabditida</taxon>
        <taxon>Rhabditina</taxon>
        <taxon>Rhabditomorpha</taxon>
        <taxon>Strongyloidea</taxon>
        <taxon>Ancylostomatidae</taxon>
        <taxon>Bunostominae</taxon>
        <taxon>Necator</taxon>
    </lineage>
</organism>
<evidence type="ECO:0000313" key="2">
    <source>
        <dbReference type="Proteomes" id="UP001303046"/>
    </source>
</evidence>
<gene>
    <name evidence="1" type="primary">Necator_chrIII.g11571</name>
    <name evidence="1" type="ORF">RB195_010806</name>
</gene>
<reference evidence="1 2" key="1">
    <citation type="submission" date="2023-08" db="EMBL/GenBank/DDBJ databases">
        <title>A Necator americanus chromosomal reference genome.</title>
        <authorList>
            <person name="Ilik V."/>
            <person name="Petrzelkova K.J."/>
            <person name="Pardy F."/>
            <person name="Fuh T."/>
            <person name="Niatou-Singa F.S."/>
            <person name="Gouil Q."/>
            <person name="Baker L."/>
            <person name="Ritchie M.E."/>
            <person name="Jex A.R."/>
            <person name="Gazzola D."/>
            <person name="Li H."/>
            <person name="Toshio Fujiwara R."/>
            <person name="Zhan B."/>
            <person name="Aroian R.V."/>
            <person name="Pafco B."/>
            <person name="Schwarz E.M."/>
        </authorList>
    </citation>
    <scope>NUCLEOTIDE SEQUENCE [LARGE SCALE GENOMIC DNA]</scope>
    <source>
        <strain evidence="1 2">Aroian</strain>
        <tissue evidence="1">Whole animal</tissue>
    </source>
</reference>
<dbReference type="Proteomes" id="UP001303046">
    <property type="component" value="Unassembled WGS sequence"/>
</dbReference>
<keyword evidence="2" id="KW-1185">Reference proteome</keyword>
<comment type="caution">
    <text evidence="1">The sequence shown here is derived from an EMBL/GenBank/DDBJ whole genome shotgun (WGS) entry which is preliminary data.</text>
</comment>
<sequence>MIACLHASDGGRDFSIRPLIPSSPPVFPSSSFGYRLEPPTWSEELVNRICRSCSSRFTDSRSIGSSSSACDALQAPKGLIPARELMASMIPLKHGSNDKGGLFTGLPGGHVCPSLRRPADRLAQRNLRSLSRWSRKKPPGRKRKFWTEVMKEDLRTLGVDGQFRRDVRFRRIWKSDEWIDSVQALAEDWESWAIFEDATCRRRCR</sequence>
<proteinExistence type="predicted"/>
<evidence type="ECO:0000313" key="1">
    <source>
        <dbReference type="EMBL" id="KAK6743729.1"/>
    </source>
</evidence>
<dbReference type="EMBL" id="JAVFWL010000003">
    <property type="protein sequence ID" value="KAK6743729.1"/>
    <property type="molecule type" value="Genomic_DNA"/>
</dbReference>